<dbReference type="GO" id="GO:0009792">
    <property type="term" value="P:embryo development ending in birth or egg hatching"/>
    <property type="evidence" value="ECO:0007669"/>
    <property type="project" value="EnsemblMetazoa"/>
</dbReference>
<name>E3LKJ6_CAERE</name>
<feature type="transmembrane region" description="Helical" evidence="9">
    <location>
        <begin position="290"/>
        <end position="312"/>
    </location>
</feature>
<dbReference type="eggNOG" id="KOG4255">
    <property type="taxonomic scope" value="Eukaryota"/>
</dbReference>
<evidence type="ECO:0000256" key="2">
    <source>
        <dbReference type="ARBA" id="ARBA00004651"/>
    </source>
</evidence>
<keyword evidence="7 9" id="KW-1133">Transmembrane helix</keyword>
<sequence>MQISLVTFCLVAIFGSSSWIGTNSVWMELSLLTAKLPEGWNLPSYLSAIVQIACLGPLIYSIIHKGIKVTIPTVPLIFVFMILACCCQLGLCFFWDDTGYIFGAIRSWPLYLLLFGLAIVDAISSVLFLPFMAQFHPAFLNAYFVGMGLSALIPSIFSLIQGTSNYWCDDNKEPHYYAPRFSVAVFFLINFFFTCAAVVAFVILYKTGAHNHSYVYSFQFIYHFDIQKPSNTRSRQRIRRNFQESTPSVESASGARLAFLLIATALVNAQMNGIVTSVQSYATLVYSQDTYHYAVTLSNVVSPLASYLQFFVKIRSIPILAILTLCSTISTGIIVYLAALSPNWIFGSQAAGSAISIASSLIAAGLHSYLRVMFAALLREGNHKESRLFWCGAFIQIGSFTGSAIMFPLVNVWKLFHSAPSCR</sequence>
<keyword evidence="6 9" id="KW-0812">Transmembrane</keyword>
<feature type="transmembrane region" description="Helical" evidence="9">
    <location>
        <begin position="181"/>
        <end position="205"/>
    </location>
</feature>
<evidence type="ECO:0000313" key="11">
    <source>
        <dbReference type="Proteomes" id="UP000008281"/>
    </source>
</evidence>
<feature type="transmembrane region" description="Helical" evidence="9">
    <location>
        <begin position="75"/>
        <end position="96"/>
    </location>
</feature>
<evidence type="ECO:0000256" key="7">
    <source>
        <dbReference type="ARBA" id="ARBA00022989"/>
    </source>
</evidence>
<dbReference type="HOGENOM" id="CLU_034789_1_0_1"/>
<feature type="transmembrane region" description="Helical" evidence="9">
    <location>
        <begin position="319"/>
        <end position="339"/>
    </location>
</feature>
<accession>E3LKJ6</accession>
<dbReference type="GO" id="GO:0005886">
    <property type="term" value="C:plasma membrane"/>
    <property type="evidence" value="ECO:0007669"/>
    <property type="project" value="UniProtKB-SubCell"/>
</dbReference>
<keyword evidence="8 9" id="KW-0472">Membrane</keyword>
<organism evidence="11">
    <name type="scientific">Caenorhabditis remanei</name>
    <name type="common">Caenorhabditis vulgaris</name>
    <dbReference type="NCBI Taxonomy" id="31234"/>
    <lineage>
        <taxon>Eukaryota</taxon>
        <taxon>Metazoa</taxon>
        <taxon>Ecdysozoa</taxon>
        <taxon>Nematoda</taxon>
        <taxon>Chromadorea</taxon>
        <taxon>Rhabditida</taxon>
        <taxon>Rhabditina</taxon>
        <taxon>Rhabditomorpha</taxon>
        <taxon>Rhabditoidea</taxon>
        <taxon>Rhabditidae</taxon>
        <taxon>Peloderinae</taxon>
        <taxon>Caenorhabditis</taxon>
    </lineage>
</organism>
<keyword evidence="5 9" id="KW-1003">Cell membrane</keyword>
<evidence type="ECO:0000256" key="8">
    <source>
        <dbReference type="ARBA" id="ARBA00023136"/>
    </source>
</evidence>
<comment type="catalytic activity">
    <reaction evidence="1 9">
        <text>riboflavin(in) = riboflavin(out)</text>
        <dbReference type="Rhea" id="RHEA:35015"/>
        <dbReference type="ChEBI" id="CHEBI:57986"/>
    </reaction>
</comment>
<dbReference type="STRING" id="31234.E3LKJ6"/>
<dbReference type="InParanoid" id="E3LKJ6"/>
<evidence type="ECO:0000256" key="5">
    <source>
        <dbReference type="ARBA" id="ARBA00022475"/>
    </source>
</evidence>
<protein>
    <recommendedName>
        <fullName evidence="9">Riboflavin transporter</fullName>
    </recommendedName>
</protein>
<evidence type="ECO:0000256" key="3">
    <source>
        <dbReference type="ARBA" id="ARBA00006366"/>
    </source>
</evidence>
<dbReference type="OrthoDB" id="9995836at2759"/>
<keyword evidence="11" id="KW-1185">Reference proteome</keyword>
<dbReference type="FunCoup" id="E3LKJ6">
    <property type="interactions" value="908"/>
</dbReference>
<feature type="transmembrane region" description="Helical" evidence="9">
    <location>
        <begin position="388"/>
        <end position="410"/>
    </location>
</feature>
<keyword evidence="4 9" id="KW-0813">Transport</keyword>
<dbReference type="OMA" id="EQRPMMD"/>
<dbReference type="PANTHER" id="PTHR12929:SF3">
    <property type="entry name" value="RIBOFLAVIN TRANSPORTER RFT-1"/>
    <property type="match status" value="1"/>
</dbReference>
<evidence type="ECO:0000256" key="4">
    <source>
        <dbReference type="ARBA" id="ARBA00022448"/>
    </source>
</evidence>
<evidence type="ECO:0000256" key="9">
    <source>
        <dbReference type="RuleBase" id="RU368035"/>
    </source>
</evidence>
<feature type="transmembrane region" description="Helical" evidence="9">
    <location>
        <begin position="138"/>
        <end position="161"/>
    </location>
</feature>
<comment type="similarity">
    <text evidence="3 9">Belongs to the riboflavin transporter family.</text>
</comment>
<comment type="function">
    <text evidence="9">Plasma membrane transporter mediating the uptake by cells of the water soluble vitamin B2/riboflavin that plays a key role in biochemical oxidation-reduction reactions of the carbohydrate, lipid, and amino acid metabolism.</text>
</comment>
<dbReference type="AlphaFoldDB" id="E3LKJ6"/>
<feature type="transmembrane region" description="Helical" evidence="9">
    <location>
        <begin position="257"/>
        <end position="278"/>
    </location>
</feature>
<proteinExistence type="inferred from homology"/>
<feature type="transmembrane region" description="Helical" evidence="9">
    <location>
        <begin position="108"/>
        <end position="131"/>
    </location>
</feature>
<dbReference type="GO" id="GO:0032217">
    <property type="term" value="F:riboflavin transmembrane transporter activity"/>
    <property type="evidence" value="ECO:0007669"/>
    <property type="project" value="UniProtKB-UniRule"/>
</dbReference>
<dbReference type="Proteomes" id="UP000008281">
    <property type="component" value="Unassembled WGS sequence"/>
</dbReference>
<feature type="transmembrane region" description="Helical" evidence="9">
    <location>
        <begin position="42"/>
        <end position="63"/>
    </location>
</feature>
<dbReference type="EMBL" id="DS268410">
    <property type="protein sequence ID" value="EFP00333.1"/>
    <property type="molecule type" value="Genomic_DNA"/>
</dbReference>
<evidence type="ECO:0000256" key="1">
    <source>
        <dbReference type="ARBA" id="ARBA00000215"/>
    </source>
</evidence>
<dbReference type="Pfam" id="PF06237">
    <property type="entry name" value="SLC52_ribofla_tr"/>
    <property type="match status" value="1"/>
</dbReference>
<comment type="subcellular location">
    <subcellularLocation>
        <location evidence="2 9">Cell membrane</location>
        <topology evidence="2 9">Multi-pass membrane protein</topology>
    </subcellularLocation>
</comment>
<gene>
    <name evidence="10" type="ORF">CRE_18963</name>
</gene>
<evidence type="ECO:0000313" key="10">
    <source>
        <dbReference type="EMBL" id="EFP00333.1"/>
    </source>
</evidence>
<reference evidence="10" key="1">
    <citation type="submission" date="2007-07" db="EMBL/GenBank/DDBJ databases">
        <title>PCAP assembly of the Caenorhabditis remanei genome.</title>
        <authorList>
            <consortium name="The Caenorhabditis remanei Sequencing Consortium"/>
            <person name="Wilson R.K."/>
        </authorList>
    </citation>
    <scope>NUCLEOTIDE SEQUENCE [LARGE SCALE GENOMIC DNA]</scope>
    <source>
        <strain evidence="10">PB4641</strain>
    </source>
</reference>
<dbReference type="PANTHER" id="PTHR12929">
    <property type="entry name" value="SOLUTE CARRIER FAMILY 52"/>
    <property type="match status" value="1"/>
</dbReference>
<feature type="transmembrane region" description="Helical" evidence="9">
    <location>
        <begin position="345"/>
        <end position="367"/>
    </location>
</feature>
<evidence type="ECO:0000256" key="6">
    <source>
        <dbReference type="ARBA" id="ARBA00022692"/>
    </source>
</evidence>
<dbReference type="InterPro" id="IPR009357">
    <property type="entry name" value="Riboflavin_transptr"/>
</dbReference>